<sequence length="163" mass="17732">MFNSILTSTRVSSTKLGNLGSSSSGLASANAAANGAAGGSGEESLQWCHNGTHYLDGRGTIPPPGGAVVKQPWRTDNTNSQASDVELASAVVYVLVVLLLYALALAVVLIKYVRRERYEARLYHLCDEFMRRDRFLRLSKRHSSIRSNPAARGDHDEQEEGKV</sequence>
<organism evidence="1 2">
    <name type="scientific">Hyalomma asiaticum</name>
    <name type="common">Tick</name>
    <dbReference type="NCBI Taxonomy" id="266040"/>
    <lineage>
        <taxon>Eukaryota</taxon>
        <taxon>Metazoa</taxon>
        <taxon>Ecdysozoa</taxon>
        <taxon>Arthropoda</taxon>
        <taxon>Chelicerata</taxon>
        <taxon>Arachnida</taxon>
        <taxon>Acari</taxon>
        <taxon>Parasitiformes</taxon>
        <taxon>Ixodida</taxon>
        <taxon>Ixodoidea</taxon>
        <taxon>Ixodidae</taxon>
        <taxon>Hyalomminae</taxon>
        <taxon>Hyalomma</taxon>
    </lineage>
</organism>
<accession>A0ACB7T3E6</accession>
<proteinExistence type="predicted"/>
<evidence type="ECO:0000313" key="1">
    <source>
        <dbReference type="EMBL" id="KAH6941455.1"/>
    </source>
</evidence>
<comment type="caution">
    <text evidence="1">The sequence shown here is derived from an EMBL/GenBank/DDBJ whole genome shotgun (WGS) entry which is preliminary data.</text>
</comment>
<evidence type="ECO:0000313" key="2">
    <source>
        <dbReference type="Proteomes" id="UP000821845"/>
    </source>
</evidence>
<dbReference type="EMBL" id="CM023491">
    <property type="protein sequence ID" value="KAH6941455.1"/>
    <property type="molecule type" value="Genomic_DNA"/>
</dbReference>
<protein>
    <submittedName>
        <fullName evidence="1">Uncharacterized protein</fullName>
    </submittedName>
</protein>
<keyword evidence="2" id="KW-1185">Reference proteome</keyword>
<name>A0ACB7T3E6_HYAAI</name>
<gene>
    <name evidence="1" type="ORF">HPB50_018139</name>
</gene>
<dbReference type="Proteomes" id="UP000821845">
    <property type="component" value="Chromosome 11"/>
</dbReference>
<reference evidence="1" key="1">
    <citation type="submission" date="2020-05" db="EMBL/GenBank/DDBJ databases">
        <title>Large-scale comparative analyses of tick genomes elucidate their genetic diversity and vector capacities.</title>
        <authorList>
            <person name="Jia N."/>
            <person name="Wang J."/>
            <person name="Shi W."/>
            <person name="Du L."/>
            <person name="Sun Y."/>
            <person name="Zhan W."/>
            <person name="Jiang J."/>
            <person name="Wang Q."/>
            <person name="Zhang B."/>
            <person name="Ji P."/>
            <person name="Sakyi L.B."/>
            <person name="Cui X."/>
            <person name="Yuan T."/>
            <person name="Jiang B."/>
            <person name="Yang W."/>
            <person name="Lam T.T.-Y."/>
            <person name="Chang Q."/>
            <person name="Ding S."/>
            <person name="Wang X."/>
            <person name="Zhu J."/>
            <person name="Ruan X."/>
            <person name="Zhao L."/>
            <person name="Wei J."/>
            <person name="Que T."/>
            <person name="Du C."/>
            <person name="Cheng J."/>
            <person name="Dai P."/>
            <person name="Han X."/>
            <person name="Huang E."/>
            <person name="Gao Y."/>
            <person name="Liu J."/>
            <person name="Shao H."/>
            <person name="Ye R."/>
            <person name="Li L."/>
            <person name="Wei W."/>
            <person name="Wang X."/>
            <person name="Wang C."/>
            <person name="Yang T."/>
            <person name="Huo Q."/>
            <person name="Li W."/>
            <person name="Guo W."/>
            <person name="Chen H."/>
            <person name="Zhou L."/>
            <person name="Ni X."/>
            <person name="Tian J."/>
            <person name="Zhou Y."/>
            <person name="Sheng Y."/>
            <person name="Liu T."/>
            <person name="Pan Y."/>
            <person name="Xia L."/>
            <person name="Li J."/>
            <person name="Zhao F."/>
            <person name="Cao W."/>
        </authorList>
    </citation>
    <scope>NUCLEOTIDE SEQUENCE</scope>
    <source>
        <strain evidence="1">Hyas-2018</strain>
    </source>
</reference>